<reference evidence="2 3" key="1">
    <citation type="submission" date="2019-09" db="EMBL/GenBank/DDBJ databases">
        <authorList>
            <person name="Khan S.A."/>
            <person name="Jeon C.O."/>
            <person name="Chun B.H."/>
            <person name="Jeong S.E."/>
        </authorList>
    </citation>
    <scope>NUCLEOTIDE SEQUENCE [LARGE SCALE GENOMIC DNA]</scope>
    <source>
        <strain evidence="2 3">KCTC 42508</strain>
    </source>
</reference>
<protein>
    <submittedName>
        <fullName evidence="2">DUF427 domain-containing protein</fullName>
    </submittedName>
</protein>
<dbReference type="Proteomes" id="UP000323188">
    <property type="component" value="Unassembled WGS sequence"/>
</dbReference>
<feature type="domain" description="DUF427" evidence="1">
    <location>
        <begin position="93"/>
        <end position="182"/>
    </location>
</feature>
<dbReference type="Gene3D" id="2.170.150.40">
    <property type="entry name" value="Domain of unknown function (DUF427)"/>
    <property type="match status" value="1"/>
</dbReference>
<sequence>MLSNSLFSFTKGVRRPDASHISFLLLFICLTFSCQNSFCLKKPTIPNWILEARNKWTYRGQKRPPFAIEPKAGQVSVWDFPRPPSVTLVDAVVRVFFEDTLLAKTDGCLAVKETANPPTYYIPPHDVDFDQLVEIDTTSWCEWKGKAGYWALKQSPKSPIAWDYPNPFDEYEQLTKYLAFYPHRLRCFIGDEQITPQDSTIYAGWITKDLVGPFKGQPGSENW</sequence>
<evidence type="ECO:0000313" key="3">
    <source>
        <dbReference type="Proteomes" id="UP000323188"/>
    </source>
</evidence>
<organism evidence="2 3">
    <name type="scientific">Maribacter flavus</name>
    <dbReference type="NCBI Taxonomy" id="1658664"/>
    <lineage>
        <taxon>Bacteria</taxon>
        <taxon>Pseudomonadati</taxon>
        <taxon>Bacteroidota</taxon>
        <taxon>Flavobacteriia</taxon>
        <taxon>Flavobacteriales</taxon>
        <taxon>Flavobacteriaceae</taxon>
        <taxon>Maribacter</taxon>
    </lineage>
</organism>
<proteinExistence type="predicted"/>
<comment type="caution">
    <text evidence="2">The sequence shown here is derived from an EMBL/GenBank/DDBJ whole genome shotgun (WGS) entry which is preliminary data.</text>
</comment>
<evidence type="ECO:0000259" key="1">
    <source>
        <dbReference type="Pfam" id="PF04248"/>
    </source>
</evidence>
<dbReference type="AlphaFoldDB" id="A0A5B2TT28"/>
<dbReference type="InterPro" id="IPR038694">
    <property type="entry name" value="DUF427_sf"/>
</dbReference>
<name>A0A5B2TT28_9FLAO</name>
<dbReference type="PANTHER" id="PTHR43058:SF1">
    <property type="entry name" value="DUF427 DOMAIN-CONTAINING PROTEIN"/>
    <property type="match status" value="1"/>
</dbReference>
<dbReference type="InterPro" id="IPR007361">
    <property type="entry name" value="DUF427"/>
</dbReference>
<evidence type="ECO:0000313" key="2">
    <source>
        <dbReference type="EMBL" id="KAA2217399.1"/>
    </source>
</evidence>
<gene>
    <name evidence="2" type="ORF">F0361_15745</name>
</gene>
<dbReference type="PANTHER" id="PTHR43058">
    <property type="entry name" value="SLR0655 PROTEIN"/>
    <property type="match status" value="1"/>
</dbReference>
<dbReference type="Pfam" id="PF04248">
    <property type="entry name" value="NTP_transf_9"/>
    <property type="match status" value="1"/>
</dbReference>
<accession>A0A5B2TT28</accession>
<dbReference type="EMBL" id="VUOE01000002">
    <property type="protein sequence ID" value="KAA2217399.1"/>
    <property type="molecule type" value="Genomic_DNA"/>
</dbReference>